<keyword evidence="8" id="KW-0472">Membrane</keyword>
<protein>
    <recommendedName>
        <fullName evidence="11">Cytochrome P450</fullName>
    </recommendedName>
</protein>
<dbReference type="InterPro" id="IPR036396">
    <property type="entry name" value="Cyt_P450_sf"/>
</dbReference>
<keyword evidence="3" id="KW-0349">Heme</keyword>
<evidence type="ECO:0000256" key="4">
    <source>
        <dbReference type="ARBA" id="ARBA00022723"/>
    </source>
</evidence>
<evidence type="ECO:0008006" key="11">
    <source>
        <dbReference type="Google" id="ProtNLM"/>
    </source>
</evidence>
<dbReference type="SUPFAM" id="SSF48264">
    <property type="entry name" value="Cytochrome P450"/>
    <property type="match status" value="1"/>
</dbReference>
<feature type="transmembrane region" description="Helical" evidence="8">
    <location>
        <begin position="382"/>
        <end position="400"/>
    </location>
</feature>
<dbReference type="EMBL" id="JASNQZ010000010">
    <property type="protein sequence ID" value="KAL0953038.1"/>
    <property type="molecule type" value="Genomic_DNA"/>
</dbReference>
<dbReference type="Gene3D" id="1.10.630.10">
    <property type="entry name" value="Cytochrome P450"/>
    <property type="match status" value="1"/>
</dbReference>
<comment type="caution">
    <text evidence="9">The sequence shown here is derived from an EMBL/GenBank/DDBJ whole genome shotgun (WGS) entry which is preliminary data.</text>
</comment>
<dbReference type="Pfam" id="PF00067">
    <property type="entry name" value="p450"/>
    <property type="match status" value="1"/>
</dbReference>
<evidence type="ECO:0000256" key="8">
    <source>
        <dbReference type="SAM" id="Phobius"/>
    </source>
</evidence>
<evidence type="ECO:0000256" key="2">
    <source>
        <dbReference type="ARBA" id="ARBA00010617"/>
    </source>
</evidence>
<keyword evidence="6" id="KW-0408">Iron</keyword>
<evidence type="ECO:0000256" key="1">
    <source>
        <dbReference type="ARBA" id="ARBA00001971"/>
    </source>
</evidence>
<dbReference type="PRINTS" id="PR00385">
    <property type="entry name" value="P450"/>
</dbReference>
<dbReference type="InterPro" id="IPR047146">
    <property type="entry name" value="Cyt_P450_E_CYP52_fungi"/>
</dbReference>
<keyword evidence="7" id="KW-0503">Monooxygenase</keyword>
<keyword evidence="8" id="KW-0812">Transmembrane</keyword>
<dbReference type="Proteomes" id="UP001556367">
    <property type="component" value="Unassembled WGS sequence"/>
</dbReference>
<keyword evidence="8" id="KW-1133">Transmembrane helix</keyword>
<dbReference type="InterPro" id="IPR001128">
    <property type="entry name" value="Cyt_P450"/>
</dbReference>
<gene>
    <name evidence="9" type="ORF">HGRIS_007240</name>
</gene>
<evidence type="ECO:0000256" key="7">
    <source>
        <dbReference type="ARBA" id="ARBA00023033"/>
    </source>
</evidence>
<evidence type="ECO:0000256" key="3">
    <source>
        <dbReference type="ARBA" id="ARBA00022617"/>
    </source>
</evidence>
<proteinExistence type="inferred from homology"/>
<keyword evidence="4" id="KW-0479">Metal-binding</keyword>
<name>A0ABR3JC71_9AGAR</name>
<comment type="similarity">
    <text evidence="2">Belongs to the cytochrome P450 family.</text>
</comment>
<evidence type="ECO:0000256" key="5">
    <source>
        <dbReference type="ARBA" id="ARBA00023002"/>
    </source>
</evidence>
<evidence type="ECO:0000313" key="9">
    <source>
        <dbReference type="EMBL" id="KAL0953038.1"/>
    </source>
</evidence>
<dbReference type="PRINTS" id="PR00463">
    <property type="entry name" value="EP450I"/>
</dbReference>
<dbReference type="PANTHER" id="PTHR24287:SF1">
    <property type="entry name" value="P450, PUTATIVE (EUROFUNG)-RELATED"/>
    <property type="match status" value="1"/>
</dbReference>
<organism evidence="9 10">
    <name type="scientific">Hohenbuehelia grisea</name>
    <dbReference type="NCBI Taxonomy" id="104357"/>
    <lineage>
        <taxon>Eukaryota</taxon>
        <taxon>Fungi</taxon>
        <taxon>Dikarya</taxon>
        <taxon>Basidiomycota</taxon>
        <taxon>Agaricomycotina</taxon>
        <taxon>Agaricomycetes</taxon>
        <taxon>Agaricomycetidae</taxon>
        <taxon>Agaricales</taxon>
        <taxon>Pleurotineae</taxon>
        <taxon>Pleurotaceae</taxon>
        <taxon>Hohenbuehelia</taxon>
    </lineage>
</organism>
<sequence length="467" mass="53254">MAVTTPGIDFLARSILRFSPLGIIYIISHQLSVRYFGYSIVSPAYALYLLVFAIVASVLRVVLVKISHRREAKALGAQQIPKVKGRWIGGIDVFRRVMHSWAHEYPGDALADYVQKFGNVINLYVLWRNNIFTTCPEHIKMILATDFNNYEKGSTFRNCLEALLGTGVFNSDGEMWKFHRSMTRPFFSRERISHFDIFDRHADITIQRAKQHLRSGYAIDFQDLMSRFTLDSATEFLFGSSVHSLHGGLRFPHNALFVQDSSLPAAVSKAEEFSDSFLKAQEIIVNRERRSVMWPLFEIFGDAVKDHMKVVNAFVDPIVKEAIERRRIIDATVKADGAQVEKASVSGVSDDENLLDHLVKLTSDPRILKDEALNIMLAGRDTTAATLTFVIYFLAMYPGVLRRLREEVLVKVGQIRRPTYDDIREMKYLRAVINETLRLYPVVYVLSHVHIGRTFLIFVTGRSIRGS</sequence>
<comment type="cofactor">
    <cofactor evidence="1">
        <name>heme</name>
        <dbReference type="ChEBI" id="CHEBI:30413"/>
    </cofactor>
</comment>
<dbReference type="InterPro" id="IPR002401">
    <property type="entry name" value="Cyt_P450_E_grp-I"/>
</dbReference>
<evidence type="ECO:0000256" key="6">
    <source>
        <dbReference type="ARBA" id="ARBA00023004"/>
    </source>
</evidence>
<accession>A0ABR3JC71</accession>
<reference evidence="10" key="1">
    <citation type="submission" date="2024-06" db="EMBL/GenBank/DDBJ databases">
        <title>Multi-omics analyses provide insights into the biosynthesis of the anticancer antibiotic pleurotin in Hohenbuehelia grisea.</title>
        <authorList>
            <person name="Weaver J.A."/>
            <person name="Alberti F."/>
        </authorList>
    </citation>
    <scope>NUCLEOTIDE SEQUENCE [LARGE SCALE GENOMIC DNA]</scope>
    <source>
        <strain evidence="10">T-177</strain>
    </source>
</reference>
<keyword evidence="5" id="KW-0560">Oxidoreductase</keyword>
<keyword evidence="10" id="KW-1185">Reference proteome</keyword>
<evidence type="ECO:0000313" key="10">
    <source>
        <dbReference type="Proteomes" id="UP001556367"/>
    </source>
</evidence>
<dbReference type="PANTHER" id="PTHR24287">
    <property type="entry name" value="P450, PUTATIVE (EUROFUNG)-RELATED"/>
    <property type="match status" value="1"/>
</dbReference>
<feature type="transmembrane region" description="Helical" evidence="8">
    <location>
        <begin position="45"/>
        <end position="63"/>
    </location>
</feature>